<reference evidence="1 2" key="1">
    <citation type="submission" date="2015-10" db="EMBL/GenBank/DDBJ databases">
        <title>Metagenome-Assembled Genomes uncover a global brackish microbiome.</title>
        <authorList>
            <person name="Hugerth L.W."/>
            <person name="Larsson J."/>
            <person name="Alneberg J."/>
            <person name="Lindh M.V."/>
            <person name="Legrand C."/>
            <person name="Pinhassi J."/>
            <person name="Andersson A.F."/>
        </authorList>
    </citation>
    <scope>NUCLEOTIDE SEQUENCE [LARGE SCALE GENOMIC DNA]</scope>
    <source>
        <strain evidence="1">BACL18 MAG-120507-bin52</strain>
    </source>
</reference>
<protein>
    <submittedName>
        <fullName evidence="1">Uncharacterized protein</fullName>
    </submittedName>
</protein>
<comment type="caution">
    <text evidence="1">The sequence shown here is derived from an EMBL/GenBank/DDBJ whole genome shotgun (WGS) entry which is preliminary data.</text>
</comment>
<accession>A0A0R2RQ54</accession>
<sequence>MLDVLPPLRSLMPSNDLAKFSCSPPLLDSWWTPQDEVHRNSSRRIFFHSPLMNLIHRLYHRPSLVCLLFAASAFTSHARDVFWQGGNSSAGFHAYDNWVDGIAPGNDSTKETGDIAVFGSKAFESKATLAGSRSIAGLRFEAMINDDKWMISRGSGADHTLRLGSNGIQIPQGDTKVIIDCNIGLQGNQRWILAGENSVLNVEGDVGGPSRLFILGRGSVGFSAALKIGGLAVSGATVETKNVVDAPAMEIVLGDSATLKISGEGLTAGTLAVKSSARILLDPSVKTVRFAGSSGKPWEEGELVIEGFQPGKMNIYFGDTAEALTPEQLGRIRLENSGAGSSLFLSAQGELQTR</sequence>
<evidence type="ECO:0000313" key="2">
    <source>
        <dbReference type="Proteomes" id="UP000051269"/>
    </source>
</evidence>
<dbReference type="AlphaFoldDB" id="A0A0R2RQ54"/>
<dbReference type="EMBL" id="LIBO01000062">
    <property type="protein sequence ID" value="KRO62541.1"/>
    <property type="molecule type" value="Genomic_DNA"/>
</dbReference>
<proteinExistence type="predicted"/>
<gene>
    <name evidence="1" type="ORF">ABR82_02530</name>
</gene>
<dbReference type="Proteomes" id="UP000051269">
    <property type="component" value="Unassembled WGS sequence"/>
</dbReference>
<name>A0A0R2RQ54_9BACT</name>
<evidence type="ECO:0000313" key="1">
    <source>
        <dbReference type="EMBL" id="KRO62541.1"/>
    </source>
</evidence>
<organism evidence="1 2">
    <name type="scientific">Verrucomicrobia subdivision 6 bacterium BACL9 MAG-120507-bin52</name>
    <dbReference type="NCBI Taxonomy" id="1655590"/>
    <lineage>
        <taxon>Bacteria</taxon>
        <taxon>Pseudomonadati</taxon>
        <taxon>Verrucomicrobiota</taxon>
        <taxon>Verrucomicrobiia</taxon>
        <taxon>Verrucomicrobiales</taxon>
        <taxon>Verrucomicrobia subdivision 6</taxon>
    </lineage>
</organism>